<evidence type="ECO:0000256" key="4">
    <source>
        <dbReference type="ARBA" id="ARBA00022603"/>
    </source>
</evidence>
<dbReference type="OrthoDB" id="270651at2759"/>
<dbReference type="STRING" id="1266660.A0A1G4J096"/>
<feature type="domain" description="RNA 2-O ribose methyltransferase substrate binding" evidence="11">
    <location>
        <begin position="114"/>
        <end position="187"/>
    </location>
</feature>
<dbReference type="Proteomes" id="UP000190274">
    <property type="component" value="Chromosome C"/>
</dbReference>
<dbReference type="InterPro" id="IPR004441">
    <property type="entry name" value="rRNA_MeTrfase_TrmH"/>
</dbReference>
<keyword evidence="8" id="KW-0496">Mitochondrion</keyword>
<dbReference type="InterPro" id="IPR013123">
    <property type="entry name" value="SpoU_subst-bd"/>
</dbReference>
<dbReference type="SMART" id="SM00967">
    <property type="entry name" value="SpoU_sub_bind"/>
    <property type="match status" value="1"/>
</dbReference>
<feature type="compositionally biased region" description="Basic residues" evidence="10">
    <location>
        <begin position="85"/>
        <end position="97"/>
    </location>
</feature>
<dbReference type="Gene3D" id="3.40.1280.10">
    <property type="match status" value="1"/>
</dbReference>
<evidence type="ECO:0000256" key="3">
    <source>
        <dbReference type="ARBA" id="ARBA00022552"/>
    </source>
</evidence>
<evidence type="ECO:0000313" key="12">
    <source>
        <dbReference type="EMBL" id="SCU82868.1"/>
    </source>
</evidence>
<keyword evidence="6" id="KW-0949">S-adenosyl-L-methionine</keyword>
<keyword evidence="4" id="KW-0489">Methyltransferase</keyword>
<dbReference type="GO" id="GO:0005739">
    <property type="term" value="C:mitochondrion"/>
    <property type="evidence" value="ECO:0007669"/>
    <property type="project" value="UniProtKB-SubCell"/>
</dbReference>
<dbReference type="Gene3D" id="3.30.1330.30">
    <property type="match status" value="1"/>
</dbReference>
<dbReference type="AlphaFoldDB" id="A0A1G4J096"/>
<feature type="region of interest" description="Disordered" evidence="10">
    <location>
        <begin position="68"/>
        <end position="103"/>
    </location>
</feature>
<dbReference type="PANTHER" id="PTHR46103:SF1">
    <property type="entry name" value="RRNA METHYLTRANSFERASE 1, MITOCHONDRIAL"/>
    <property type="match status" value="1"/>
</dbReference>
<evidence type="ECO:0000259" key="11">
    <source>
        <dbReference type="SMART" id="SM00967"/>
    </source>
</evidence>
<dbReference type="InterPro" id="IPR029028">
    <property type="entry name" value="Alpha/beta_knot_MTases"/>
</dbReference>
<dbReference type="NCBIfam" id="TIGR00186">
    <property type="entry name" value="rRNA_methyl_3"/>
    <property type="match status" value="1"/>
</dbReference>
<sequence length="391" mass="44148">MNQLVLKRSVSNFVKPAVKVPNEQRLGSKASTFDRNLPKERRIKAWEKAGEDKESWFKRKYAHVHARDIRNNDTRGSSSLGRATNFKHQHQEHRTKFGNRNMLSSLKPNPLMEYVYGTNSVLSALRAEKREYFTRLLHYGSLSQEIQHLARSKNLALESVDKHRLNLLTNYGVHNNIVLETKPLQLPEIKSIGACNVESQTFSYLESFYDESQKRESTFIVKDGKHFPLGLFLDEVVDPHNLGAIIRSAYFLGVDFVVLSRRNCAPLTPVVSKTSSGATEVLPIFTVDKPLDFFTRSQAEGGWTFVTAGVSKDDKFTQNKKITPQDLNGMLQELPVMLVVGNEGSGVRTNLQRRSDFLVEIPRGRQTSRTCSVDSLNVSVATAILLNALLN</sequence>
<dbReference type="GO" id="GO:0008989">
    <property type="term" value="F:rRNA (guanine-N1-)-methyltransferase activity"/>
    <property type="evidence" value="ECO:0007669"/>
    <property type="project" value="EnsemblFungi"/>
</dbReference>
<evidence type="ECO:0000256" key="9">
    <source>
        <dbReference type="ARBA" id="ARBA00034881"/>
    </source>
</evidence>
<proteinExistence type="inferred from homology"/>
<comment type="subcellular location">
    <subcellularLocation>
        <location evidence="1">Mitochondrion</location>
    </subcellularLocation>
</comment>
<reference evidence="13" key="1">
    <citation type="submission" date="2016-03" db="EMBL/GenBank/DDBJ databases">
        <authorList>
            <person name="Devillers H."/>
        </authorList>
    </citation>
    <scope>NUCLEOTIDE SEQUENCE [LARGE SCALE GENOMIC DNA]</scope>
</reference>
<dbReference type="PANTHER" id="PTHR46103">
    <property type="entry name" value="RRNA METHYLTRANSFERASE 1, MITOCHONDRIAL"/>
    <property type="match status" value="1"/>
</dbReference>
<gene>
    <name evidence="12" type="ORF">LADA_0C08394G</name>
</gene>
<dbReference type="InterPro" id="IPR029026">
    <property type="entry name" value="tRNA_m1G_MTases_N"/>
</dbReference>
<dbReference type="SUPFAM" id="SSF55315">
    <property type="entry name" value="L30e-like"/>
    <property type="match status" value="1"/>
</dbReference>
<dbReference type="InterPro" id="IPR001537">
    <property type="entry name" value="SpoU_MeTrfase"/>
</dbReference>
<dbReference type="InterPro" id="IPR047261">
    <property type="entry name" value="MRM1_MeTrfase_dom"/>
</dbReference>
<dbReference type="FunFam" id="3.40.1280.10:FF:000036">
    <property type="entry name" value="MRM1p Ribose methyltransferase"/>
    <property type="match status" value="1"/>
</dbReference>
<evidence type="ECO:0000256" key="10">
    <source>
        <dbReference type="SAM" id="MobiDB-lite"/>
    </source>
</evidence>
<dbReference type="InterPro" id="IPR047182">
    <property type="entry name" value="MRM1"/>
</dbReference>
<keyword evidence="13" id="KW-1185">Reference proteome</keyword>
<evidence type="ECO:0000313" key="13">
    <source>
        <dbReference type="Proteomes" id="UP000190274"/>
    </source>
</evidence>
<organism evidence="12 13">
    <name type="scientific">Lachancea dasiensis</name>
    <dbReference type="NCBI Taxonomy" id="1072105"/>
    <lineage>
        <taxon>Eukaryota</taxon>
        <taxon>Fungi</taxon>
        <taxon>Dikarya</taxon>
        <taxon>Ascomycota</taxon>
        <taxon>Saccharomycotina</taxon>
        <taxon>Saccharomycetes</taxon>
        <taxon>Saccharomycetales</taxon>
        <taxon>Saccharomycetaceae</taxon>
        <taxon>Lachancea</taxon>
    </lineage>
</organism>
<name>A0A1G4J096_9SACH</name>
<evidence type="ECO:0000256" key="8">
    <source>
        <dbReference type="ARBA" id="ARBA00023128"/>
    </source>
</evidence>
<evidence type="ECO:0000256" key="6">
    <source>
        <dbReference type="ARBA" id="ARBA00022691"/>
    </source>
</evidence>
<accession>A0A1G4J096</accession>
<comment type="similarity">
    <text evidence="2">Belongs to the class IV-like SAM-binding methyltransferase superfamily. RNA methyltransferase TrmH family.</text>
</comment>
<evidence type="ECO:0000256" key="2">
    <source>
        <dbReference type="ARBA" id="ARBA00007228"/>
    </source>
</evidence>
<dbReference type="Pfam" id="PF08032">
    <property type="entry name" value="SpoU_sub_bind"/>
    <property type="match status" value="1"/>
</dbReference>
<dbReference type="GO" id="GO:0003723">
    <property type="term" value="F:RNA binding"/>
    <property type="evidence" value="ECO:0007669"/>
    <property type="project" value="InterPro"/>
</dbReference>
<evidence type="ECO:0000256" key="7">
    <source>
        <dbReference type="ARBA" id="ARBA00022946"/>
    </source>
</evidence>
<dbReference type="EMBL" id="LT598459">
    <property type="protein sequence ID" value="SCU82868.1"/>
    <property type="molecule type" value="Genomic_DNA"/>
</dbReference>
<dbReference type="InterPro" id="IPR029064">
    <property type="entry name" value="Ribosomal_eL30-like_sf"/>
</dbReference>
<keyword evidence="7" id="KW-0809">Transit peptide</keyword>
<evidence type="ECO:0000256" key="1">
    <source>
        <dbReference type="ARBA" id="ARBA00004173"/>
    </source>
</evidence>
<dbReference type="SUPFAM" id="SSF75217">
    <property type="entry name" value="alpha/beta knot"/>
    <property type="match status" value="1"/>
</dbReference>
<evidence type="ECO:0000256" key="5">
    <source>
        <dbReference type="ARBA" id="ARBA00022679"/>
    </source>
</evidence>
<keyword evidence="3" id="KW-0698">rRNA processing</keyword>
<dbReference type="CDD" id="cd18105">
    <property type="entry name" value="SpoU-like_MRM1"/>
    <property type="match status" value="1"/>
</dbReference>
<protein>
    <recommendedName>
        <fullName evidence="9">rRNA methyltransferase 1, mitochondrial</fullName>
    </recommendedName>
</protein>
<keyword evidence="5" id="KW-0808">Transferase</keyword>
<dbReference type="Pfam" id="PF00588">
    <property type="entry name" value="SpoU_methylase"/>
    <property type="match status" value="1"/>
</dbReference>